<reference evidence="2 3" key="1">
    <citation type="submission" date="2021-11" db="EMBL/GenBank/DDBJ databases">
        <authorList>
            <person name="Oh E.-T."/>
            <person name="Kim S.-B."/>
        </authorList>
    </citation>
    <scope>NUCLEOTIDE SEQUENCE [LARGE SCALE GENOMIC DNA]</scope>
    <source>
        <strain evidence="2 3">MMS20-SJTR3</strain>
    </source>
</reference>
<dbReference type="RefSeq" id="WP_230509024.1">
    <property type="nucleotide sequence ID" value="NZ_JAJITD010000004.1"/>
</dbReference>
<gene>
    <name evidence="2" type="ORF">LJ656_09475</name>
</gene>
<keyword evidence="3" id="KW-1185">Reference proteome</keyword>
<evidence type="ECO:0008006" key="4">
    <source>
        <dbReference type="Google" id="ProtNLM"/>
    </source>
</evidence>
<protein>
    <recommendedName>
        <fullName evidence="4">Secreted protein</fullName>
    </recommendedName>
</protein>
<evidence type="ECO:0000313" key="2">
    <source>
        <dbReference type="EMBL" id="MCC8392818.1"/>
    </source>
</evidence>
<dbReference type="Proteomes" id="UP001431019">
    <property type="component" value="Unassembled WGS sequence"/>
</dbReference>
<evidence type="ECO:0000313" key="3">
    <source>
        <dbReference type="Proteomes" id="UP001431019"/>
    </source>
</evidence>
<keyword evidence="1" id="KW-0732">Signal</keyword>
<name>A0ABS8JSW4_9BURK</name>
<feature type="chain" id="PRO_5047370408" description="Secreted protein" evidence="1">
    <location>
        <begin position="23"/>
        <end position="89"/>
    </location>
</feature>
<accession>A0ABS8JSW4</accession>
<proteinExistence type="predicted"/>
<comment type="caution">
    <text evidence="2">The sequence shown here is derived from an EMBL/GenBank/DDBJ whole genome shotgun (WGS) entry which is preliminary data.</text>
</comment>
<sequence>MSYPTGAVTVVTCCVFTAIATAGFQCCIAATANADFDSGLDDYVQVSHASGNTPFPRITPSKIPFATQPALDDSLALCMPDLYCSLEVR</sequence>
<dbReference type="EMBL" id="JAJITD010000004">
    <property type="protein sequence ID" value="MCC8392818.1"/>
    <property type="molecule type" value="Genomic_DNA"/>
</dbReference>
<organism evidence="2 3">
    <name type="scientific">Paraburkholderia sejongensis</name>
    <dbReference type="NCBI Taxonomy" id="2886946"/>
    <lineage>
        <taxon>Bacteria</taxon>
        <taxon>Pseudomonadati</taxon>
        <taxon>Pseudomonadota</taxon>
        <taxon>Betaproteobacteria</taxon>
        <taxon>Burkholderiales</taxon>
        <taxon>Burkholderiaceae</taxon>
        <taxon>Paraburkholderia</taxon>
    </lineage>
</organism>
<evidence type="ECO:0000256" key="1">
    <source>
        <dbReference type="SAM" id="SignalP"/>
    </source>
</evidence>
<feature type="signal peptide" evidence="1">
    <location>
        <begin position="1"/>
        <end position="22"/>
    </location>
</feature>